<sequence>MKLNYKQRIFGFMLILFAIFSICIIISEQKQEKKYRTEALESKLDGYVEIIHQYIALNQSGDGNMAHVDELIKILPKDIRVTIINGEGNVLYDKDVSDLKTLDNHLNRPEVRKAQYQDFGANIRMSSSTQHEYLYYAKYFQTYFIRVALPYNVETQSSLQADNLFIYIVITLFIIILILVNIAATRFENSIIKLKDFTSRIKEGKPLPEDTKFPDDELGDISKELVHIFNEIENSKRNVEIEREKLIQHFQYSEVGLCIFTAEFRKIYANTHFIQFVNLIATHPTFDVNSLFENEAFKPVLEFLNNRRKDQNYSASQYEVGGKILSIQVIVFDDKSFEITIRDITRIEKNRLLKQEMTNNIAHELRTPVTSLRGYLETLNEQHLPEDKQAFFISRAYLQSIRLSNLIEDVSLISKIEEAPAQFVMEPVNLSLLLDELRIDMASKLKENDIALSISVDKELVIHGNYTLLYSIFRNLMDNSVNYGGANIEIHINNYMKDEKYVYFSYYDTGVGVGEQYLGRLFERFYRVNEGRTRDSGGSGLGLSIVKNAVLLHKGEIQVKNRLDGGLEFLFSLLK</sequence>
<evidence type="ECO:0000256" key="3">
    <source>
        <dbReference type="ARBA" id="ARBA00022553"/>
    </source>
</evidence>
<keyword evidence="10" id="KW-1185">Reference proteome</keyword>
<dbReference type="InterPro" id="IPR050351">
    <property type="entry name" value="BphY/WalK/GraS-like"/>
</dbReference>
<dbReference type="InterPro" id="IPR004358">
    <property type="entry name" value="Sig_transdc_His_kin-like_C"/>
</dbReference>
<keyword evidence="3" id="KW-0597">Phosphoprotein</keyword>
<evidence type="ECO:0000313" key="9">
    <source>
        <dbReference type="EMBL" id="PXV68090.1"/>
    </source>
</evidence>
<dbReference type="Gene3D" id="3.30.565.10">
    <property type="entry name" value="Histidine kinase-like ATPase, C-terminal domain"/>
    <property type="match status" value="1"/>
</dbReference>
<keyword evidence="7" id="KW-0472">Membrane</keyword>
<dbReference type="AlphaFoldDB" id="A0A2V3PSD7"/>
<keyword evidence="7" id="KW-1133">Transmembrane helix</keyword>
<comment type="caution">
    <text evidence="9">The sequence shown here is derived from an EMBL/GenBank/DDBJ whole genome shotgun (WGS) entry which is preliminary data.</text>
</comment>
<dbReference type="Pfam" id="PF02518">
    <property type="entry name" value="HATPase_c"/>
    <property type="match status" value="1"/>
</dbReference>
<dbReference type="SMART" id="SM00387">
    <property type="entry name" value="HATPase_c"/>
    <property type="match status" value="1"/>
</dbReference>
<name>A0A2V3PSD7_9BACT</name>
<dbReference type="RefSeq" id="WP_110309379.1">
    <property type="nucleotide sequence ID" value="NZ_QICL01000002.1"/>
</dbReference>
<dbReference type="GO" id="GO:0000155">
    <property type="term" value="F:phosphorelay sensor kinase activity"/>
    <property type="evidence" value="ECO:0007669"/>
    <property type="project" value="InterPro"/>
</dbReference>
<keyword evidence="6" id="KW-0902">Two-component regulatory system</keyword>
<accession>A0A2V3PSD7</accession>
<dbReference type="SUPFAM" id="SSF47384">
    <property type="entry name" value="Homodimeric domain of signal transducing histidine kinase"/>
    <property type="match status" value="1"/>
</dbReference>
<dbReference type="PRINTS" id="PR00344">
    <property type="entry name" value="BCTRLSENSOR"/>
</dbReference>
<protein>
    <recommendedName>
        <fullName evidence="2">histidine kinase</fullName>
        <ecNumber evidence="2">2.7.13.3</ecNumber>
    </recommendedName>
</protein>
<dbReference type="EMBL" id="QICL01000002">
    <property type="protein sequence ID" value="PXV68090.1"/>
    <property type="molecule type" value="Genomic_DNA"/>
</dbReference>
<feature type="transmembrane region" description="Helical" evidence="7">
    <location>
        <begin position="164"/>
        <end position="184"/>
    </location>
</feature>
<dbReference type="InterPro" id="IPR003661">
    <property type="entry name" value="HisK_dim/P_dom"/>
</dbReference>
<dbReference type="InterPro" id="IPR036890">
    <property type="entry name" value="HATPase_C_sf"/>
</dbReference>
<reference evidence="9 10" key="1">
    <citation type="submission" date="2018-03" db="EMBL/GenBank/DDBJ databases">
        <title>Genomic Encyclopedia of Archaeal and Bacterial Type Strains, Phase II (KMG-II): from individual species to whole genera.</title>
        <authorList>
            <person name="Goeker M."/>
        </authorList>
    </citation>
    <scope>NUCLEOTIDE SEQUENCE [LARGE SCALE GENOMIC DNA]</scope>
    <source>
        <strain evidence="9 10">DSM 100214</strain>
    </source>
</reference>
<dbReference type="InterPro" id="IPR003594">
    <property type="entry name" value="HATPase_dom"/>
</dbReference>
<dbReference type="Gene3D" id="1.10.287.130">
    <property type="match status" value="1"/>
</dbReference>
<dbReference type="GO" id="GO:0016036">
    <property type="term" value="P:cellular response to phosphate starvation"/>
    <property type="evidence" value="ECO:0007669"/>
    <property type="project" value="TreeGrafter"/>
</dbReference>
<evidence type="ECO:0000313" key="10">
    <source>
        <dbReference type="Proteomes" id="UP000247973"/>
    </source>
</evidence>
<dbReference type="Pfam" id="PF00512">
    <property type="entry name" value="HisKA"/>
    <property type="match status" value="1"/>
</dbReference>
<dbReference type="InterPro" id="IPR005467">
    <property type="entry name" value="His_kinase_dom"/>
</dbReference>
<keyword evidence="4" id="KW-0808">Transferase</keyword>
<evidence type="ECO:0000256" key="2">
    <source>
        <dbReference type="ARBA" id="ARBA00012438"/>
    </source>
</evidence>
<dbReference type="CDD" id="cd00082">
    <property type="entry name" value="HisKA"/>
    <property type="match status" value="1"/>
</dbReference>
<keyword evidence="5 9" id="KW-0418">Kinase</keyword>
<evidence type="ECO:0000256" key="6">
    <source>
        <dbReference type="ARBA" id="ARBA00023012"/>
    </source>
</evidence>
<evidence type="ECO:0000259" key="8">
    <source>
        <dbReference type="PROSITE" id="PS50109"/>
    </source>
</evidence>
<dbReference type="SMART" id="SM00388">
    <property type="entry name" value="HisKA"/>
    <property type="match status" value="1"/>
</dbReference>
<dbReference type="PANTHER" id="PTHR45453">
    <property type="entry name" value="PHOSPHATE REGULON SENSOR PROTEIN PHOR"/>
    <property type="match status" value="1"/>
</dbReference>
<organism evidence="9 10">
    <name type="scientific">Dysgonomonas alginatilytica</name>
    <dbReference type="NCBI Taxonomy" id="1605892"/>
    <lineage>
        <taxon>Bacteria</taxon>
        <taxon>Pseudomonadati</taxon>
        <taxon>Bacteroidota</taxon>
        <taxon>Bacteroidia</taxon>
        <taxon>Bacteroidales</taxon>
        <taxon>Dysgonomonadaceae</taxon>
        <taxon>Dysgonomonas</taxon>
    </lineage>
</organism>
<evidence type="ECO:0000256" key="4">
    <source>
        <dbReference type="ARBA" id="ARBA00022679"/>
    </source>
</evidence>
<dbReference type="PROSITE" id="PS50109">
    <property type="entry name" value="HIS_KIN"/>
    <property type="match status" value="1"/>
</dbReference>
<dbReference type="GO" id="GO:0005886">
    <property type="term" value="C:plasma membrane"/>
    <property type="evidence" value="ECO:0007669"/>
    <property type="project" value="TreeGrafter"/>
</dbReference>
<comment type="catalytic activity">
    <reaction evidence="1">
        <text>ATP + protein L-histidine = ADP + protein N-phospho-L-histidine.</text>
        <dbReference type="EC" id="2.7.13.3"/>
    </reaction>
</comment>
<evidence type="ECO:0000256" key="1">
    <source>
        <dbReference type="ARBA" id="ARBA00000085"/>
    </source>
</evidence>
<dbReference type="GO" id="GO:0004721">
    <property type="term" value="F:phosphoprotein phosphatase activity"/>
    <property type="evidence" value="ECO:0007669"/>
    <property type="project" value="TreeGrafter"/>
</dbReference>
<feature type="domain" description="Histidine kinase" evidence="8">
    <location>
        <begin position="360"/>
        <end position="575"/>
    </location>
</feature>
<feature type="transmembrane region" description="Helical" evidence="7">
    <location>
        <begin position="9"/>
        <end position="27"/>
    </location>
</feature>
<dbReference type="SUPFAM" id="SSF55874">
    <property type="entry name" value="ATPase domain of HSP90 chaperone/DNA topoisomerase II/histidine kinase"/>
    <property type="match status" value="1"/>
</dbReference>
<gene>
    <name evidence="9" type="ORF">CLV62_102122</name>
</gene>
<evidence type="ECO:0000256" key="5">
    <source>
        <dbReference type="ARBA" id="ARBA00022777"/>
    </source>
</evidence>
<evidence type="ECO:0000256" key="7">
    <source>
        <dbReference type="SAM" id="Phobius"/>
    </source>
</evidence>
<dbReference type="Proteomes" id="UP000247973">
    <property type="component" value="Unassembled WGS sequence"/>
</dbReference>
<dbReference type="InterPro" id="IPR036097">
    <property type="entry name" value="HisK_dim/P_sf"/>
</dbReference>
<dbReference type="OrthoDB" id="9813151at2"/>
<dbReference type="EC" id="2.7.13.3" evidence="2"/>
<dbReference type="PANTHER" id="PTHR45453:SF1">
    <property type="entry name" value="PHOSPHATE REGULON SENSOR PROTEIN PHOR"/>
    <property type="match status" value="1"/>
</dbReference>
<proteinExistence type="predicted"/>
<keyword evidence="7" id="KW-0812">Transmembrane</keyword>
<dbReference type="CDD" id="cd00075">
    <property type="entry name" value="HATPase"/>
    <property type="match status" value="1"/>
</dbReference>